<sequence length="51" mass="5478">MKNALKLTFIGFLIILVGIYLAVSDIDTYGVHKVLTIVGVILAGFGIKSIK</sequence>
<dbReference type="RefSeq" id="WP_003452252.1">
    <property type="nucleotide sequence ID" value="NC_008261.1"/>
</dbReference>
<proteinExistence type="predicted"/>
<keyword evidence="1" id="KW-0812">Transmembrane</keyword>
<dbReference type="STRING" id="195103.CPF_2761"/>
<keyword evidence="1" id="KW-1133">Transmembrane helix</keyword>
<dbReference type="Proteomes" id="UP000001823">
    <property type="component" value="Chromosome"/>
</dbReference>
<keyword evidence="3" id="KW-1185">Reference proteome</keyword>
<dbReference type="EMBL" id="CP000246">
    <property type="protein sequence ID" value="ABG82860.1"/>
    <property type="molecule type" value="Genomic_DNA"/>
</dbReference>
<reference evidence="2 3" key="1">
    <citation type="journal article" date="2006" name="Genome Res.">
        <title>Skewed genomic variability in strains of the toxigenic bacterial pathogen, Clostridium perfringens.</title>
        <authorList>
            <person name="Myers G.S."/>
            <person name="Rasko D.A."/>
            <person name="Cheung J.K."/>
            <person name="Ravel J."/>
            <person name="Seshadri R."/>
            <person name="Deboy R.T."/>
            <person name="Ren Q."/>
            <person name="Varga J."/>
            <person name="Awad M.M."/>
            <person name="Brinkac L.M."/>
            <person name="Daugherty S.C."/>
            <person name="Haft D.H."/>
            <person name="Dodson R.J."/>
            <person name="Madupu R."/>
            <person name="Nelson W.C."/>
            <person name="Rosovitz M.J."/>
            <person name="Sullivan S.A."/>
            <person name="Khouri H."/>
            <person name="Dimitrov G.I."/>
            <person name="Watkins K.L."/>
            <person name="Mulligan S."/>
            <person name="Benton J."/>
            <person name="Radune D."/>
            <person name="Fisher D.J."/>
            <person name="Atkins H.S."/>
            <person name="Hiscox T."/>
            <person name="Jost B.H."/>
            <person name="Billington S.J."/>
            <person name="Songer J.G."/>
            <person name="McClane B.A."/>
            <person name="Titball R.W."/>
            <person name="Rood J.I."/>
            <person name="Melville S.B."/>
            <person name="Paulsen I.T."/>
        </authorList>
    </citation>
    <scope>NUCLEOTIDE SEQUENCE [LARGE SCALE GENOMIC DNA]</scope>
    <source>
        <strain evidence="3">ATCC 13124 / DSM 756 / JCM 1290 / NCIMB 6125 / NCTC 8237 / S 107 / Type A</strain>
    </source>
</reference>
<organism evidence="2 3">
    <name type="scientific">Clostridium perfringens (strain ATCC 13124 / DSM 756 / JCM 1290 / NCIMB 6125 / NCTC 8237 / Type A)</name>
    <dbReference type="NCBI Taxonomy" id="195103"/>
    <lineage>
        <taxon>Bacteria</taxon>
        <taxon>Bacillati</taxon>
        <taxon>Bacillota</taxon>
        <taxon>Clostridia</taxon>
        <taxon>Eubacteriales</taxon>
        <taxon>Clostridiaceae</taxon>
        <taxon>Clostridium</taxon>
    </lineage>
</organism>
<dbReference type="PaxDb" id="195103-CPF_2761"/>
<dbReference type="GeneID" id="93000962"/>
<dbReference type="KEGG" id="cpf:CPF_2761"/>
<feature type="transmembrane region" description="Helical" evidence="1">
    <location>
        <begin position="7"/>
        <end position="23"/>
    </location>
</feature>
<dbReference type="AlphaFoldDB" id="A0A0H2YPW7"/>
<dbReference type="HOGENOM" id="CLU_3097424_0_0_9"/>
<gene>
    <name evidence="2" type="ordered locus">CPF_2761</name>
</gene>
<evidence type="ECO:0000313" key="3">
    <source>
        <dbReference type="Proteomes" id="UP000001823"/>
    </source>
</evidence>
<accession>A0A0H2YPW7</accession>
<feature type="transmembrane region" description="Helical" evidence="1">
    <location>
        <begin position="29"/>
        <end position="47"/>
    </location>
</feature>
<evidence type="ECO:0000256" key="1">
    <source>
        <dbReference type="SAM" id="Phobius"/>
    </source>
</evidence>
<protein>
    <submittedName>
        <fullName evidence="2">Uncharacterized protein</fullName>
    </submittedName>
</protein>
<name>A0A0H2YPW7_CLOP1</name>
<keyword evidence="1" id="KW-0472">Membrane</keyword>
<evidence type="ECO:0000313" key="2">
    <source>
        <dbReference type="EMBL" id="ABG82860.1"/>
    </source>
</evidence>